<comment type="caution">
    <text evidence="2">The sequence shown here is derived from an EMBL/GenBank/DDBJ whole genome shotgun (WGS) entry which is preliminary data.</text>
</comment>
<dbReference type="OrthoDB" id="9255519at2"/>
<name>A0A2T0T5P4_9BACT</name>
<feature type="transmembrane region" description="Helical" evidence="1">
    <location>
        <begin position="349"/>
        <end position="367"/>
    </location>
</feature>
<evidence type="ECO:0000313" key="3">
    <source>
        <dbReference type="Proteomes" id="UP000238375"/>
    </source>
</evidence>
<feature type="transmembrane region" description="Helical" evidence="1">
    <location>
        <begin position="107"/>
        <end position="126"/>
    </location>
</feature>
<dbReference type="EMBL" id="PVTE01000006">
    <property type="protein sequence ID" value="PRY40990.1"/>
    <property type="molecule type" value="Genomic_DNA"/>
</dbReference>
<reference evidence="2 3" key="1">
    <citation type="submission" date="2018-03" db="EMBL/GenBank/DDBJ databases">
        <title>Genomic Encyclopedia of Archaeal and Bacterial Type Strains, Phase II (KMG-II): from individual species to whole genera.</title>
        <authorList>
            <person name="Goeker M."/>
        </authorList>
    </citation>
    <scope>NUCLEOTIDE SEQUENCE [LARGE SCALE GENOMIC DNA]</scope>
    <source>
        <strain evidence="2 3">DSM 28354</strain>
    </source>
</reference>
<feature type="transmembrane region" description="Helical" evidence="1">
    <location>
        <begin position="323"/>
        <end position="342"/>
    </location>
</feature>
<evidence type="ECO:0008006" key="4">
    <source>
        <dbReference type="Google" id="ProtNLM"/>
    </source>
</evidence>
<organism evidence="2 3">
    <name type="scientific">Spirosoma oryzae</name>
    <dbReference type="NCBI Taxonomy" id="1469603"/>
    <lineage>
        <taxon>Bacteria</taxon>
        <taxon>Pseudomonadati</taxon>
        <taxon>Bacteroidota</taxon>
        <taxon>Cytophagia</taxon>
        <taxon>Cytophagales</taxon>
        <taxon>Cytophagaceae</taxon>
        <taxon>Spirosoma</taxon>
    </lineage>
</organism>
<evidence type="ECO:0000313" key="2">
    <source>
        <dbReference type="EMBL" id="PRY40990.1"/>
    </source>
</evidence>
<protein>
    <recommendedName>
        <fullName evidence="4">Dolichyl-phosphate-mannose-protein mannosyltransferase</fullName>
    </recommendedName>
</protein>
<keyword evidence="1" id="KW-0472">Membrane</keyword>
<keyword evidence="3" id="KW-1185">Reference proteome</keyword>
<proteinExistence type="predicted"/>
<feature type="transmembrane region" description="Helical" evidence="1">
    <location>
        <begin position="133"/>
        <end position="151"/>
    </location>
</feature>
<dbReference type="RefSeq" id="WP_106137418.1">
    <property type="nucleotide sequence ID" value="NZ_PVTE01000006.1"/>
</dbReference>
<feature type="transmembrane region" description="Helical" evidence="1">
    <location>
        <begin position="188"/>
        <end position="204"/>
    </location>
</feature>
<feature type="transmembrane region" description="Helical" evidence="1">
    <location>
        <begin position="157"/>
        <end position="176"/>
    </location>
</feature>
<dbReference type="Proteomes" id="UP000238375">
    <property type="component" value="Unassembled WGS sequence"/>
</dbReference>
<sequence length="557" mass="62203">MPHFDTFPTLYWLPVYALCWLLLWVAIKPSISNRTYLLAAIGLLFLLRLPSIVFNNEINPDESQMITQALTLRYDPVYFRSVDGTTGGPLDSYFLVLPGLLGMPFDYITAHVTAFCLVAICLCLLFQTARRWFGDPAARMALLPLIFTLGLTRNGDFLHYNSELIALVLLSAGYLLYARLLRQDRPSIGILVTVGLMLGMVPFGKLQAVPLAAVVGLFVGIDVLIRPTLAIGEKAVRLVALGVSVAAFPIAVILLTKTNGVYDDFIRFYIEGNFRYASNTNQLASLLSLPHFLRRGTEFEWLAYFALVVWVAGLLVGGKRERVAWQVSGFIGLLLVATLLAITRTGSEYVHYLYFLTGPILFGFAYGWQRLNVGGPSGWWVGLGATAFFLLIFGAVIIQQYRRNEALNPYPSDQQGGWVVQPSAVSKIVQRYAKAGEPLVVWGWRCDYYVQTKMPQGVAENHSIRSAFTHPMLADYQRRYVSDFRRSVPPVFVDAVGSQNLWMTDRRTQGHELIKPLGQFVADHYTLIGLANDARIYVRNDRLNAIDGHGNGIKTAN</sequence>
<feature type="transmembrane region" description="Helical" evidence="1">
    <location>
        <begin position="236"/>
        <end position="256"/>
    </location>
</feature>
<gene>
    <name evidence="2" type="ORF">CLV58_106175</name>
</gene>
<accession>A0A2T0T5P4</accession>
<evidence type="ECO:0000256" key="1">
    <source>
        <dbReference type="SAM" id="Phobius"/>
    </source>
</evidence>
<feature type="transmembrane region" description="Helical" evidence="1">
    <location>
        <begin position="301"/>
        <end position="317"/>
    </location>
</feature>
<feature type="transmembrane region" description="Helical" evidence="1">
    <location>
        <begin position="36"/>
        <end position="54"/>
    </location>
</feature>
<feature type="transmembrane region" description="Helical" evidence="1">
    <location>
        <begin position="6"/>
        <end position="27"/>
    </location>
</feature>
<feature type="transmembrane region" description="Helical" evidence="1">
    <location>
        <begin position="379"/>
        <end position="398"/>
    </location>
</feature>
<keyword evidence="1" id="KW-0812">Transmembrane</keyword>
<keyword evidence="1" id="KW-1133">Transmembrane helix</keyword>
<dbReference type="AlphaFoldDB" id="A0A2T0T5P4"/>